<dbReference type="InterPro" id="IPR001763">
    <property type="entry name" value="Rhodanese-like_dom"/>
</dbReference>
<dbReference type="Gene3D" id="3.40.250.10">
    <property type="entry name" value="Rhodanese-like domain"/>
    <property type="match status" value="1"/>
</dbReference>
<feature type="chain" id="PRO_5016740994" evidence="1">
    <location>
        <begin position="39"/>
        <end position="170"/>
    </location>
</feature>
<gene>
    <name evidence="3" type="ORF">BAR1_05665</name>
</gene>
<dbReference type="EMBL" id="CP032125">
    <property type="protein sequence ID" value="AXX97468.1"/>
    <property type="molecule type" value="Genomic_DNA"/>
</dbReference>
<dbReference type="OrthoDB" id="9812109at2"/>
<dbReference type="RefSeq" id="WP_118942125.1">
    <property type="nucleotide sequence ID" value="NZ_CP032125.1"/>
</dbReference>
<dbReference type="PROSITE" id="PS50206">
    <property type="entry name" value="RHODANESE_3"/>
    <property type="match status" value="1"/>
</dbReference>
<dbReference type="CDD" id="cd00158">
    <property type="entry name" value="RHOD"/>
    <property type="match status" value="1"/>
</dbReference>
<feature type="signal peptide" evidence="1">
    <location>
        <begin position="1"/>
        <end position="38"/>
    </location>
</feature>
<protein>
    <submittedName>
        <fullName evidence="3">Rhodanese-like domain-containing protein</fullName>
    </submittedName>
</protein>
<evidence type="ECO:0000256" key="1">
    <source>
        <dbReference type="SAM" id="SignalP"/>
    </source>
</evidence>
<evidence type="ECO:0000259" key="2">
    <source>
        <dbReference type="PROSITE" id="PS50206"/>
    </source>
</evidence>
<dbReference type="KEGG" id="pamo:BAR1_05665"/>
<name>A0A347UF40_9RHOB</name>
<dbReference type="SMART" id="SM00450">
    <property type="entry name" value="RHOD"/>
    <property type="match status" value="1"/>
</dbReference>
<reference evidence="3 4" key="1">
    <citation type="submission" date="2018-09" db="EMBL/GenBank/DDBJ databases">
        <title>Profundibacter amoris BAR1 gen. nov., sp. nov., a new member of the Roseobacter clade isolated at Lokis Castle Vent Field on the Arctic Mid-Oceanic Ridge.</title>
        <authorList>
            <person name="Le Moine Bauer S."/>
            <person name="Sjoeberg A.G."/>
            <person name="L'Haridon S."/>
            <person name="Stokke R."/>
            <person name="Roalkvam I."/>
            <person name="Steen I.H."/>
            <person name="Dahle H."/>
        </authorList>
    </citation>
    <scope>NUCLEOTIDE SEQUENCE [LARGE SCALE GENOMIC DNA]</scope>
    <source>
        <strain evidence="3 4">BAR1</strain>
    </source>
</reference>
<dbReference type="SUPFAM" id="SSF52821">
    <property type="entry name" value="Rhodanese/Cell cycle control phosphatase"/>
    <property type="match status" value="1"/>
</dbReference>
<sequence>MQGQVTSPFMQSSRRVFLTGAIAAVAAGIALNATPVQAGEATMTPPEAHMAAVAGDIILVDIRTPPEWAETGIGEGAIALDMTQKDFVDSLVKLRNAFPEKPIAVICRTGNRSGYVFDALNKQGFPGLVNVPEGMAGGRNGKGWIPRGLPTYPGTKEEIEKRLNDVMEPA</sequence>
<dbReference type="PANTHER" id="PTHR43031:SF1">
    <property type="entry name" value="PYRIDINE NUCLEOTIDE-DISULPHIDE OXIDOREDUCTASE"/>
    <property type="match status" value="1"/>
</dbReference>
<proteinExistence type="predicted"/>
<dbReference type="InterPro" id="IPR006311">
    <property type="entry name" value="TAT_signal"/>
</dbReference>
<dbReference type="InterPro" id="IPR036873">
    <property type="entry name" value="Rhodanese-like_dom_sf"/>
</dbReference>
<dbReference type="PANTHER" id="PTHR43031">
    <property type="entry name" value="FAD-DEPENDENT OXIDOREDUCTASE"/>
    <property type="match status" value="1"/>
</dbReference>
<feature type="domain" description="Rhodanese" evidence="2">
    <location>
        <begin position="53"/>
        <end position="153"/>
    </location>
</feature>
<dbReference type="AlphaFoldDB" id="A0A347UF40"/>
<organism evidence="3 4">
    <name type="scientific">Profundibacter amoris</name>
    <dbReference type="NCBI Taxonomy" id="2171755"/>
    <lineage>
        <taxon>Bacteria</taxon>
        <taxon>Pseudomonadati</taxon>
        <taxon>Pseudomonadota</taxon>
        <taxon>Alphaproteobacteria</taxon>
        <taxon>Rhodobacterales</taxon>
        <taxon>Paracoccaceae</taxon>
        <taxon>Profundibacter</taxon>
    </lineage>
</organism>
<dbReference type="InterPro" id="IPR050229">
    <property type="entry name" value="GlpE_sulfurtransferase"/>
</dbReference>
<accession>A0A347UF40</accession>
<dbReference type="Pfam" id="PF00581">
    <property type="entry name" value="Rhodanese"/>
    <property type="match status" value="1"/>
</dbReference>
<dbReference type="PROSITE" id="PS51318">
    <property type="entry name" value="TAT"/>
    <property type="match status" value="1"/>
</dbReference>
<keyword evidence="4" id="KW-1185">Reference proteome</keyword>
<evidence type="ECO:0000313" key="3">
    <source>
        <dbReference type="EMBL" id="AXX97468.1"/>
    </source>
</evidence>
<evidence type="ECO:0000313" key="4">
    <source>
        <dbReference type="Proteomes" id="UP000261704"/>
    </source>
</evidence>
<dbReference type="Proteomes" id="UP000261704">
    <property type="component" value="Chromosome"/>
</dbReference>
<keyword evidence="1" id="KW-0732">Signal</keyword>